<feature type="domain" description="GFO/IDH/MocA-like oxidoreductase" evidence="4">
    <location>
        <begin position="131"/>
        <end position="250"/>
    </location>
</feature>
<feature type="domain" description="Gfo/Idh/MocA-like oxidoreductase N-terminal" evidence="3">
    <location>
        <begin position="5"/>
        <end position="119"/>
    </location>
</feature>
<dbReference type="Proteomes" id="UP001203410">
    <property type="component" value="Unassembled WGS sequence"/>
</dbReference>
<dbReference type="InterPro" id="IPR030827">
    <property type="entry name" value="Myo_inos_IolG"/>
</dbReference>
<dbReference type="SUPFAM" id="SSF55347">
    <property type="entry name" value="Glyceraldehyde-3-phosphate dehydrogenase-like, C-terminal domain"/>
    <property type="match status" value="1"/>
</dbReference>
<protein>
    <submittedName>
        <fullName evidence="5">Inositol 2-dehydrogenase</fullName>
        <ecNumber evidence="5">1.1.1.18</ecNumber>
    </submittedName>
</protein>
<dbReference type="PANTHER" id="PTHR42840">
    <property type="entry name" value="NAD(P)-BINDING ROSSMANN-FOLD SUPERFAMILY PROTEIN-RELATED"/>
    <property type="match status" value="1"/>
</dbReference>
<reference evidence="5 6" key="1">
    <citation type="submission" date="2022-05" db="EMBL/GenBank/DDBJ databases">
        <authorList>
            <person name="Jo J.-H."/>
            <person name="Im W.-T."/>
        </authorList>
    </citation>
    <scope>NUCLEOTIDE SEQUENCE [LARGE SCALE GENOMIC DNA]</scope>
    <source>
        <strain evidence="5 6">NSE70-1</strain>
    </source>
</reference>
<evidence type="ECO:0000256" key="2">
    <source>
        <dbReference type="ARBA" id="ARBA00023002"/>
    </source>
</evidence>
<evidence type="ECO:0000313" key="5">
    <source>
        <dbReference type="EMBL" id="MCL6699521.1"/>
    </source>
</evidence>
<evidence type="ECO:0000259" key="4">
    <source>
        <dbReference type="Pfam" id="PF22725"/>
    </source>
</evidence>
<dbReference type="RefSeq" id="WP_249904978.1">
    <property type="nucleotide sequence ID" value="NZ_JAMGBA010000003.1"/>
</dbReference>
<dbReference type="Pfam" id="PF22725">
    <property type="entry name" value="GFO_IDH_MocA_C3"/>
    <property type="match status" value="1"/>
</dbReference>
<dbReference type="NCBIfam" id="TIGR04380">
    <property type="entry name" value="myo_inos_iolG"/>
    <property type="match status" value="1"/>
</dbReference>
<gene>
    <name evidence="5" type="primary">iolG</name>
    <name evidence="5" type="ORF">LZ496_12090</name>
</gene>
<dbReference type="Gene3D" id="3.30.360.10">
    <property type="entry name" value="Dihydrodipicolinate Reductase, domain 2"/>
    <property type="match status" value="1"/>
</dbReference>
<comment type="caution">
    <text evidence="5">The sequence shown here is derived from an EMBL/GenBank/DDBJ whole genome shotgun (WGS) entry which is preliminary data.</text>
</comment>
<comment type="similarity">
    <text evidence="1">Belongs to the Gfo/Idh/MocA family.</text>
</comment>
<dbReference type="GO" id="GO:0050112">
    <property type="term" value="F:inositol 2-dehydrogenase (NAD+) activity"/>
    <property type="evidence" value="ECO:0007669"/>
    <property type="project" value="UniProtKB-EC"/>
</dbReference>
<dbReference type="PANTHER" id="PTHR42840:SF3">
    <property type="entry name" value="BINDING ROSSMANN FOLD OXIDOREDUCTASE, PUTATIVE (AFU_ORTHOLOGUE AFUA_2G10240)-RELATED"/>
    <property type="match status" value="1"/>
</dbReference>
<sequence length="333" mass="35166">MKVHNVALVGAGRMGGLHARNLAASPRFRLAAIADHSGELAGSLADELGSTAATYEEILGDDSIVAVVVASSTSSHLENVLLAVGAGKSVFCEKPLSLDADALAEALPQIEQSSRPVFIAFNRRFDPHLTALKAQFSAGSIGNLETLHIINHDPASPRLDFIPRSGGLFKDFTIHDFDTARWLVGEEFVELYAAGACLIDPKIGELGDIDTAKLILRSASGVLCLISNSRRTGYGYDQRVELFGSKGALRVGNVAGSTVSTFDEGGGHGAAFPYSFAERYAEAYRAELDHFADVLDGGAAPSTGPRDTLRALHLADAAERSFRAGAPVMLQGD</sequence>
<dbReference type="InterPro" id="IPR000683">
    <property type="entry name" value="Gfo/Idh/MocA-like_OxRdtase_N"/>
</dbReference>
<dbReference type="Pfam" id="PF01408">
    <property type="entry name" value="GFO_IDH_MocA"/>
    <property type="match status" value="1"/>
</dbReference>
<dbReference type="EC" id="1.1.1.18" evidence="5"/>
<name>A0ABT0RX37_9SPHN</name>
<evidence type="ECO:0000256" key="1">
    <source>
        <dbReference type="ARBA" id="ARBA00010928"/>
    </source>
</evidence>
<evidence type="ECO:0000313" key="6">
    <source>
        <dbReference type="Proteomes" id="UP001203410"/>
    </source>
</evidence>
<organism evidence="5 6">
    <name type="scientific">Sphingomonas caseinilyticus</name>
    <dbReference type="NCBI Taxonomy" id="2908205"/>
    <lineage>
        <taxon>Bacteria</taxon>
        <taxon>Pseudomonadati</taxon>
        <taxon>Pseudomonadota</taxon>
        <taxon>Alphaproteobacteria</taxon>
        <taxon>Sphingomonadales</taxon>
        <taxon>Sphingomonadaceae</taxon>
        <taxon>Sphingomonas</taxon>
    </lineage>
</organism>
<proteinExistence type="inferred from homology"/>
<keyword evidence="6" id="KW-1185">Reference proteome</keyword>
<accession>A0ABT0RX37</accession>
<keyword evidence="2 5" id="KW-0560">Oxidoreductase</keyword>
<dbReference type="InterPro" id="IPR036291">
    <property type="entry name" value="NAD(P)-bd_dom_sf"/>
</dbReference>
<evidence type="ECO:0000259" key="3">
    <source>
        <dbReference type="Pfam" id="PF01408"/>
    </source>
</evidence>
<dbReference type="InterPro" id="IPR055170">
    <property type="entry name" value="GFO_IDH_MocA-like_dom"/>
</dbReference>
<dbReference type="SUPFAM" id="SSF51735">
    <property type="entry name" value="NAD(P)-binding Rossmann-fold domains"/>
    <property type="match status" value="1"/>
</dbReference>
<dbReference type="Gene3D" id="3.40.50.720">
    <property type="entry name" value="NAD(P)-binding Rossmann-like Domain"/>
    <property type="match status" value="1"/>
</dbReference>
<dbReference type="EMBL" id="JAMGBA010000003">
    <property type="protein sequence ID" value="MCL6699521.1"/>
    <property type="molecule type" value="Genomic_DNA"/>
</dbReference>